<dbReference type="EMBL" id="CAXDID020000016">
    <property type="protein sequence ID" value="CAL5983899.1"/>
    <property type="molecule type" value="Genomic_DNA"/>
</dbReference>
<comment type="caution">
    <text evidence="1">The sequence shown here is derived from an EMBL/GenBank/DDBJ whole genome shotgun (WGS) entry which is preliminary data.</text>
</comment>
<gene>
    <name evidence="1" type="ORF">HINF_LOCUS48112</name>
    <name evidence="2" type="ORF">HINF_LOCUS7846</name>
</gene>
<organism evidence="1">
    <name type="scientific">Hexamita inflata</name>
    <dbReference type="NCBI Taxonomy" id="28002"/>
    <lineage>
        <taxon>Eukaryota</taxon>
        <taxon>Metamonada</taxon>
        <taxon>Diplomonadida</taxon>
        <taxon>Hexamitidae</taxon>
        <taxon>Hexamitinae</taxon>
        <taxon>Hexamita</taxon>
    </lineage>
</organism>
<keyword evidence="3" id="KW-1185">Reference proteome</keyword>
<dbReference type="Proteomes" id="UP001642409">
    <property type="component" value="Unassembled WGS sequence"/>
</dbReference>
<name>A0AA86QTH1_9EUKA</name>
<accession>A0AA86QTH1</accession>
<dbReference type="EMBL" id="CATOUU010000931">
    <property type="protein sequence ID" value="CAI9960467.1"/>
    <property type="molecule type" value="Genomic_DNA"/>
</dbReference>
<evidence type="ECO:0000313" key="1">
    <source>
        <dbReference type="EMBL" id="CAI9960467.1"/>
    </source>
</evidence>
<proteinExistence type="predicted"/>
<sequence length="140" mass="16309">MNTFFGSWHIPEHIPVSDISPSEFQTQFQWASFKILTQERFQLKITSLELTKVVELWRIPAVEINVSQDLKQVDLIGVDLYRSFANSDELLQWRKGNFHEFAVRPQNLRLHDGSEVLVRLFSFKKGEKQFCSVSLAPVDI</sequence>
<evidence type="ECO:0000313" key="2">
    <source>
        <dbReference type="EMBL" id="CAL5983899.1"/>
    </source>
</evidence>
<reference evidence="2 3" key="2">
    <citation type="submission" date="2024-07" db="EMBL/GenBank/DDBJ databases">
        <authorList>
            <person name="Akdeniz Z."/>
        </authorList>
    </citation>
    <scope>NUCLEOTIDE SEQUENCE [LARGE SCALE GENOMIC DNA]</scope>
</reference>
<reference evidence="1" key="1">
    <citation type="submission" date="2023-06" db="EMBL/GenBank/DDBJ databases">
        <authorList>
            <person name="Kurt Z."/>
        </authorList>
    </citation>
    <scope>NUCLEOTIDE SEQUENCE</scope>
</reference>
<evidence type="ECO:0000313" key="3">
    <source>
        <dbReference type="Proteomes" id="UP001642409"/>
    </source>
</evidence>
<protein>
    <submittedName>
        <fullName evidence="1">Uncharacterized protein</fullName>
    </submittedName>
</protein>
<dbReference type="AlphaFoldDB" id="A0AA86QTH1"/>